<dbReference type="GO" id="GO:0006259">
    <property type="term" value="P:DNA metabolic process"/>
    <property type="evidence" value="ECO:0007669"/>
    <property type="project" value="UniProtKB-ARBA"/>
</dbReference>
<reference evidence="2 3" key="1">
    <citation type="submission" date="2007-10" db="EMBL/GenBank/DDBJ databases">
        <authorList>
            <person name="Wagner-Dobler I."/>
            <person name="Ferriera S."/>
            <person name="Johnson J."/>
            <person name="Kravitz S."/>
            <person name="Beeson K."/>
            <person name="Sutton G."/>
            <person name="Rogers Y.-H."/>
            <person name="Friedman R."/>
            <person name="Frazier M."/>
            <person name="Venter J.C."/>
        </authorList>
    </citation>
    <scope>NUCLEOTIDE SEQUENCE [LARGE SCALE GENOMIC DNA]</scope>
    <source>
        <strain evidence="2 3">DFL-43</strain>
    </source>
</reference>
<dbReference type="Pfam" id="PF00929">
    <property type="entry name" value="RNase_T"/>
    <property type="match status" value="1"/>
</dbReference>
<feature type="domain" description="Exonuclease" evidence="1">
    <location>
        <begin position="3"/>
        <end position="196"/>
    </location>
</feature>
<organism evidence="2 3">
    <name type="scientific">Hoeflea phototrophica (strain DSM 17068 / NCIMB 14078 / DFL-43)</name>
    <dbReference type="NCBI Taxonomy" id="411684"/>
    <lineage>
        <taxon>Bacteria</taxon>
        <taxon>Pseudomonadati</taxon>
        <taxon>Pseudomonadota</taxon>
        <taxon>Alphaproteobacteria</taxon>
        <taxon>Hyphomicrobiales</taxon>
        <taxon>Rhizobiaceae</taxon>
        <taxon>Hoeflea</taxon>
    </lineage>
</organism>
<dbReference type="eggNOG" id="COG0847">
    <property type="taxonomic scope" value="Bacteria"/>
</dbReference>
<dbReference type="InterPro" id="IPR013520">
    <property type="entry name" value="Ribonucl_H"/>
</dbReference>
<dbReference type="HOGENOM" id="CLU_116225_0_0_5"/>
<name>A9D6P1_HOEPD</name>
<gene>
    <name evidence="2" type="ORF">HPDFL43_09982</name>
</gene>
<dbReference type="EMBL" id="ABIA03000002">
    <property type="protein sequence ID" value="EDQ33557.1"/>
    <property type="molecule type" value="Genomic_DNA"/>
</dbReference>
<dbReference type="STRING" id="411684.HPDFL43_09982"/>
<protein>
    <submittedName>
        <fullName evidence="2">DNA polymerase III, epsilon subunit</fullName>
    </submittedName>
</protein>
<dbReference type="InterPro" id="IPR012337">
    <property type="entry name" value="RNaseH-like_sf"/>
</dbReference>
<comment type="caution">
    <text evidence="2">The sequence shown here is derived from an EMBL/GenBank/DDBJ whole genome shotgun (WGS) entry which is preliminary data.</text>
</comment>
<dbReference type="InterPro" id="IPR036397">
    <property type="entry name" value="RNaseH_sf"/>
</dbReference>
<evidence type="ECO:0000313" key="3">
    <source>
        <dbReference type="Proteomes" id="UP000004291"/>
    </source>
</evidence>
<dbReference type="Proteomes" id="UP000004291">
    <property type="component" value="Chromosome"/>
</dbReference>
<dbReference type="OrthoDB" id="7362525at2"/>
<evidence type="ECO:0000259" key="1">
    <source>
        <dbReference type="SMART" id="SM00479"/>
    </source>
</evidence>
<dbReference type="SUPFAM" id="SSF53098">
    <property type="entry name" value="Ribonuclease H-like"/>
    <property type="match status" value="1"/>
</dbReference>
<keyword evidence="3" id="KW-1185">Reference proteome</keyword>
<evidence type="ECO:0000313" key="2">
    <source>
        <dbReference type="EMBL" id="EDQ33557.1"/>
    </source>
</evidence>
<proteinExistence type="predicted"/>
<dbReference type="GO" id="GO:0003676">
    <property type="term" value="F:nucleic acid binding"/>
    <property type="evidence" value="ECO:0007669"/>
    <property type="project" value="InterPro"/>
</dbReference>
<dbReference type="RefSeq" id="WP_007197772.1">
    <property type="nucleotide sequence ID" value="NZ_CM002917.1"/>
</dbReference>
<dbReference type="GO" id="GO:0004527">
    <property type="term" value="F:exonuclease activity"/>
    <property type="evidence" value="ECO:0007669"/>
    <property type="project" value="UniProtKB-ARBA"/>
</dbReference>
<dbReference type="AlphaFoldDB" id="A9D6P1"/>
<dbReference type="SMART" id="SM00479">
    <property type="entry name" value="EXOIII"/>
    <property type="match status" value="1"/>
</dbReference>
<reference evidence="2 3" key="2">
    <citation type="submission" date="2012-06" db="EMBL/GenBank/DDBJ databases">
        <authorList>
            <person name="Fiebig A."/>
        </authorList>
    </citation>
    <scope>NUCLEOTIDE SEQUENCE [LARGE SCALE GENOMIC DNA]</scope>
    <source>
        <strain evidence="2 3">DFL-43</strain>
    </source>
</reference>
<sequence>MKSAIIFDCEFLTIEGSPQRFWCGPYDPDPVIAQIGAVRLGLEGDFPLTESFSVLVKPLDRHGRPYPIDPFFTRLTGINEDAIKDNGLALEEALGAFDRFTNGDRIFSWGKDEFNLIAISTYVTGIAPPIPVTRFSNACDLLLAAGMPYDDLRTTRSNTLPAYFEVDHPPLKAHDATDDARAVAYTLQHLFRLGRLSPDLLKSR</sequence>
<accession>A9D6P1</accession>
<dbReference type="Gene3D" id="3.30.420.10">
    <property type="entry name" value="Ribonuclease H-like superfamily/Ribonuclease H"/>
    <property type="match status" value="1"/>
</dbReference>